<evidence type="ECO:0000313" key="2">
    <source>
        <dbReference type="Proteomes" id="UP001597405"/>
    </source>
</evidence>
<dbReference type="EMBL" id="JBHUGZ010000028">
    <property type="protein sequence ID" value="MFD1987297.1"/>
    <property type="molecule type" value="Genomic_DNA"/>
</dbReference>
<comment type="caution">
    <text evidence="1">The sequence shown here is derived from an EMBL/GenBank/DDBJ whole genome shotgun (WGS) entry which is preliminary data.</text>
</comment>
<keyword evidence="2" id="KW-1185">Reference proteome</keyword>
<gene>
    <name evidence="1" type="ORF">ACFSOZ_33290</name>
</gene>
<sequence>MRIDQEIDLDLEISSDVDGVLHLDVFLWDSGRGRTGYDDRSRDQRRTTWWHGDVNRYRARSADVDIDIDIDSDWKNFTLSEHMLTCPAGHAISTPSVDI</sequence>
<accession>A0ABW4UM78</accession>
<organism evidence="1 2">
    <name type="scientific">Mesorhizobium newzealandense</name>
    <dbReference type="NCBI Taxonomy" id="1300302"/>
    <lineage>
        <taxon>Bacteria</taxon>
        <taxon>Pseudomonadati</taxon>
        <taxon>Pseudomonadota</taxon>
        <taxon>Alphaproteobacteria</taxon>
        <taxon>Hyphomicrobiales</taxon>
        <taxon>Phyllobacteriaceae</taxon>
        <taxon>Mesorhizobium</taxon>
    </lineage>
</organism>
<dbReference type="RefSeq" id="WP_379105193.1">
    <property type="nucleotide sequence ID" value="NZ_JBHUGZ010000028.1"/>
</dbReference>
<reference evidence="2" key="1">
    <citation type="journal article" date="2019" name="Int. J. Syst. Evol. Microbiol.">
        <title>The Global Catalogue of Microorganisms (GCM) 10K type strain sequencing project: providing services to taxonomists for standard genome sequencing and annotation.</title>
        <authorList>
            <consortium name="The Broad Institute Genomics Platform"/>
            <consortium name="The Broad Institute Genome Sequencing Center for Infectious Disease"/>
            <person name="Wu L."/>
            <person name="Ma J."/>
        </authorList>
    </citation>
    <scope>NUCLEOTIDE SEQUENCE [LARGE SCALE GENOMIC DNA]</scope>
    <source>
        <strain evidence="2">CGMCC 1.16225</strain>
    </source>
</reference>
<evidence type="ECO:0000313" key="1">
    <source>
        <dbReference type="EMBL" id="MFD1987297.1"/>
    </source>
</evidence>
<name>A0ABW4UM78_9HYPH</name>
<protein>
    <recommendedName>
        <fullName evidence="3">PLAT domain-containing protein</fullName>
    </recommendedName>
</protein>
<proteinExistence type="predicted"/>
<evidence type="ECO:0008006" key="3">
    <source>
        <dbReference type="Google" id="ProtNLM"/>
    </source>
</evidence>
<dbReference type="Proteomes" id="UP001597405">
    <property type="component" value="Unassembled WGS sequence"/>
</dbReference>